<dbReference type="GO" id="GO:0003700">
    <property type="term" value="F:DNA-binding transcription factor activity"/>
    <property type="evidence" value="ECO:0007669"/>
    <property type="project" value="InterPro"/>
</dbReference>
<dbReference type="SUPFAM" id="SSF46785">
    <property type="entry name" value="Winged helix' DNA-binding domain"/>
    <property type="match status" value="1"/>
</dbReference>
<dbReference type="InterPro" id="IPR000835">
    <property type="entry name" value="HTH_MarR-typ"/>
</dbReference>
<name>A0A2P2C8V4_9ZZZZ</name>
<dbReference type="Pfam" id="PF01047">
    <property type="entry name" value="MarR"/>
    <property type="match status" value="1"/>
</dbReference>
<dbReference type="SMART" id="SM00347">
    <property type="entry name" value="HTH_MARR"/>
    <property type="match status" value="1"/>
</dbReference>
<protein>
    <submittedName>
        <fullName evidence="2">Putative Transcriptional regulator, MarR family</fullName>
    </submittedName>
</protein>
<gene>
    <name evidence="2" type="ORF">NOCA250040</name>
</gene>
<evidence type="ECO:0000259" key="1">
    <source>
        <dbReference type="PROSITE" id="PS50995"/>
    </source>
</evidence>
<dbReference type="PANTHER" id="PTHR39515">
    <property type="entry name" value="CONSERVED PROTEIN"/>
    <property type="match status" value="1"/>
</dbReference>
<evidence type="ECO:0000313" key="2">
    <source>
        <dbReference type="EMBL" id="CUR58407.1"/>
    </source>
</evidence>
<dbReference type="InterPro" id="IPR036388">
    <property type="entry name" value="WH-like_DNA-bd_sf"/>
</dbReference>
<dbReference type="PROSITE" id="PS50995">
    <property type="entry name" value="HTH_MARR_2"/>
    <property type="match status" value="1"/>
</dbReference>
<sequence>MPKTGPTTAQTEAAALRYAAQRLTRRLRKQVHNSPSPSRMSLLSTVERHGSISMARLRDLEQVSKSTLTRLVARVESDGHLVRVPDPDDGRGFVVSLTPEGSRILRQVAAVQDDYLARQLEALEESDRIQLQEAVTAIERLLAARA</sequence>
<dbReference type="AlphaFoldDB" id="A0A2P2C8V4"/>
<dbReference type="InterPro" id="IPR036390">
    <property type="entry name" value="WH_DNA-bd_sf"/>
</dbReference>
<feature type="domain" description="HTH marR-type" evidence="1">
    <location>
        <begin position="9"/>
        <end position="143"/>
    </location>
</feature>
<dbReference type="EMBL" id="CZKA01000045">
    <property type="protein sequence ID" value="CUR58407.1"/>
    <property type="molecule type" value="Genomic_DNA"/>
</dbReference>
<organism evidence="2">
    <name type="scientific">metagenome</name>
    <dbReference type="NCBI Taxonomy" id="256318"/>
    <lineage>
        <taxon>unclassified sequences</taxon>
        <taxon>metagenomes</taxon>
    </lineage>
</organism>
<dbReference type="PANTHER" id="PTHR39515:SF2">
    <property type="entry name" value="HTH-TYPE TRANSCRIPTIONAL REGULATOR RV0880"/>
    <property type="match status" value="1"/>
</dbReference>
<proteinExistence type="predicted"/>
<accession>A0A2P2C8V4</accession>
<dbReference type="Gene3D" id="1.10.10.10">
    <property type="entry name" value="Winged helix-like DNA-binding domain superfamily/Winged helix DNA-binding domain"/>
    <property type="match status" value="1"/>
</dbReference>
<dbReference type="InterPro" id="IPR052526">
    <property type="entry name" value="HTH-type_Bedaq_tolerance"/>
</dbReference>
<reference evidence="2" key="1">
    <citation type="submission" date="2015-08" db="EMBL/GenBank/DDBJ databases">
        <authorList>
            <person name="Babu N.S."/>
            <person name="Beckwith C.J."/>
            <person name="Beseler K.G."/>
            <person name="Brison A."/>
            <person name="Carone J.V."/>
            <person name="Caskin T.P."/>
            <person name="Diamond M."/>
            <person name="Durham M.E."/>
            <person name="Foxe J.M."/>
            <person name="Go M."/>
            <person name="Henderson B.A."/>
            <person name="Jones I.B."/>
            <person name="McGettigan J.A."/>
            <person name="Micheletti S.J."/>
            <person name="Nasrallah M.E."/>
            <person name="Ortiz D."/>
            <person name="Piller C.R."/>
            <person name="Privatt S.R."/>
            <person name="Schneider S.L."/>
            <person name="Sharp S."/>
            <person name="Smith T.C."/>
            <person name="Stanton J.D."/>
            <person name="Ullery H.E."/>
            <person name="Wilson R.J."/>
            <person name="Serrano M.G."/>
            <person name="Buck G."/>
            <person name="Lee V."/>
            <person name="Wang Y."/>
            <person name="Carvalho R."/>
            <person name="Voegtly L."/>
            <person name="Shi R."/>
            <person name="Duckworth R."/>
            <person name="Johnson A."/>
            <person name="Loviza R."/>
            <person name="Walstead R."/>
            <person name="Shah Z."/>
            <person name="Kiflezghi M."/>
            <person name="Wade K."/>
            <person name="Ball S.L."/>
            <person name="Bradley K.W."/>
            <person name="Asai D.J."/>
            <person name="Bowman C.A."/>
            <person name="Russell D.A."/>
            <person name="Pope W.H."/>
            <person name="Jacobs-Sera D."/>
            <person name="Hendrix R.W."/>
            <person name="Hatfull G.F."/>
        </authorList>
    </citation>
    <scope>NUCLEOTIDE SEQUENCE</scope>
</reference>